<dbReference type="InterPro" id="IPR042261">
    <property type="entry name" value="Lsr2-like_dimerization"/>
</dbReference>
<keyword evidence="6" id="KW-1185">Reference proteome</keyword>
<dbReference type="Gene3D" id="4.10.320.10">
    <property type="entry name" value="E3-binding domain"/>
    <property type="match status" value="1"/>
</dbReference>
<protein>
    <recommendedName>
        <fullName evidence="7">Lsr2 protein</fullName>
    </recommendedName>
</protein>
<feature type="compositionally biased region" description="Polar residues" evidence="2">
    <location>
        <begin position="69"/>
        <end position="78"/>
    </location>
</feature>
<feature type="domain" description="Lsr2 dimerization" evidence="3">
    <location>
        <begin position="1"/>
        <end position="57"/>
    </location>
</feature>
<name>A0A8J7GSR9_9ACTN</name>
<evidence type="ECO:0008006" key="7">
    <source>
        <dbReference type="Google" id="ProtNLM"/>
    </source>
</evidence>
<comment type="caution">
    <text evidence="5">The sequence shown here is derived from an EMBL/GenBank/DDBJ whole genome shotgun (WGS) entry which is preliminary data.</text>
</comment>
<feature type="region of interest" description="Disordered" evidence="2">
    <location>
        <begin position="55"/>
        <end position="85"/>
    </location>
</feature>
<dbReference type="RefSeq" id="WP_197005886.1">
    <property type="nucleotide sequence ID" value="NZ_BONS01000012.1"/>
</dbReference>
<organism evidence="5 6">
    <name type="scientific">Longispora fulva</name>
    <dbReference type="NCBI Taxonomy" id="619741"/>
    <lineage>
        <taxon>Bacteria</taxon>
        <taxon>Bacillati</taxon>
        <taxon>Actinomycetota</taxon>
        <taxon>Actinomycetes</taxon>
        <taxon>Micromonosporales</taxon>
        <taxon>Micromonosporaceae</taxon>
        <taxon>Longispora</taxon>
    </lineage>
</organism>
<evidence type="ECO:0000259" key="4">
    <source>
        <dbReference type="Pfam" id="PF23359"/>
    </source>
</evidence>
<gene>
    <name evidence="5" type="ORF">IW245_005399</name>
</gene>
<evidence type="ECO:0000313" key="5">
    <source>
        <dbReference type="EMBL" id="MBG6139205.1"/>
    </source>
</evidence>
<evidence type="ECO:0000259" key="3">
    <source>
        <dbReference type="Pfam" id="PF11774"/>
    </source>
</evidence>
<feature type="domain" description="Lsr2 DNA-binding" evidence="4">
    <location>
        <begin position="80"/>
        <end position="114"/>
    </location>
</feature>
<dbReference type="Pfam" id="PF23359">
    <property type="entry name" value="Lsr2_DNA-bd"/>
    <property type="match status" value="1"/>
</dbReference>
<dbReference type="EMBL" id="JADOUF010000001">
    <property type="protein sequence ID" value="MBG6139205.1"/>
    <property type="molecule type" value="Genomic_DNA"/>
</dbReference>
<dbReference type="Proteomes" id="UP000622552">
    <property type="component" value="Unassembled WGS sequence"/>
</dbReference>
<sequence>MAQKVHVVLVDDLDSGPADETVSFGLDGASYIIDLSSENAKVLRESLAKYITAGRRQRAGAGRPATRQVTTGARTSGANDREQNKAIRDWAVRNGHKVSSRGRISQDIVDLYNAQAGR</sequence>
<dbReference type="Pfam" id="PF11774">
    <property type="entry name" value="Lsr2"/>
    <property type="match status" value="1"/>
</dbReference>
<evidence type="ECO:0000313" key="6">
    <source>
        <dbReference type="Proteomes" id="UP000622552"/>
    </source>
</evidence>
<accession>A0A8J7GSR9</accession>
<evidence type="ECO:0000256" key="1">
    <source>
        <dbReference type="ARBA" id="ARBA00023125"/>
    </source>
</evidence>
<evidence type="ECO:0000256" key="2">
    <source>
        <dbReference type="SAM" id="MobiDB-lite"/>
    </source>
</evidence>
<dbReference type="InterPro" id="IPR055370">
    <property type="entry name" value="Lsr2_DNA-bd"/>
</dbReference>
<proteinExistence type="predicted"/>
<dbReference type="GO" id="GO:0016746">
    <property type="term" value="F:acyltransferase activity"/>
    <property type="evidence" value="ECO:0007669"/>
    <property type="project" value="InterPro"/>
</dbReference>
<feature type="compositionally biased region" description="Low complexity" evidence="2">
    <location>
        <begin position="59"/>
        <end position="68"/>
    </location>
</feature>
<dbReference type="InterPro" id="IPR024412">
    <property type="entry name" value="Lsr2_dim_dom"/>
</dbReference>
<keyword evidence="1" id="KW-0238">DNA-binding</keyword>
<dbReference type="AlphaFoldDB" id="A0A8J7GSR9"/>
<dbReference type="GO" id="GO:0003677">
    <property type="term" value="F:DNA binding"/>
    <property type="evidence" value="ECO:0007669"/>
    <property type="project" value="UniProtKB-KW"/>
</dbReference>
<dbReference type="InterPro" id="IPR036625">
    <property type="entry name" value="E3-bd_dom_sf"/>
</dbReference>
<dbReference type="Gene3D" id="3.30.60.230">
    <property type="entry name" value="Lsr2, dimerization domain"/>
    <property type="match status" value="1"/>
</dbReference>
<reference evidence="5" key="1">
    <citation type="submission" date="2020-11" db="EMBL/GenBank/DDBJ databases">
        <title>Sequencing the genomes of 1000 actinobacteria strains.</title>
        <authorList>
            <person name="Klenk H.-P."/>
        </authorList>
    </citation>
    <scope>NUCLEOTIDE SEQUENCE</scope>
    <source>
        <strain evidence="5">DSM 45356</strain>
    </source>
</reference>